<dbReference type="EMBL" id="CAJOAY010003751">
    <property type="protein sequence ID" value="CAF4038245.1"/>
    <property type="molecule type" value="Genomic_DNA"/>
</dbReference>
<keyword evidence="1" id="KW-1133">Transmembrane helix</keyword>
<comment type="caution">
    <text evidence="5">The sequence shown here is derived from an EMBL/GenBank/DDBJ whole genome shotgun (WGS) entry which is preliminary data.</text>
</comment>
<evidence type="ECO:0000259" key="2">
    <source>
        <dbReference type="Pfam" id="PF23741"/>
    </source>
</evidence>
<dbReference type="EMBL" id="CAJOAZ010001667">
    <property type="protein sequence ID" value="CAF3842267.1"/>
    <property type="molecule type" value="Genomic_DNA"/>
</dbReference>
<dbReference type="Proteomes" id="UP000663881">
    <property type="component" value="Unassembled WGS sequence"/>
</dbReference>
<proteinExistence type="predicted"/>
<dbReference type="EMBL" id="CAJNOG010000039">
    <property type="protein sequence ID" value="CAF0822103.1"/>
    <property type="molecule type" value="Genomic_DNA"/>
</dbReference>
<dbReference type="Pfam" id="PF23741">
    <property type="entry name" value="DUF7164"/>
    <property type="match status" value="1"/>
</dbReference>
<evidence type="ECO:0000313" key="5">
    <source>
        <dbReference type="EMBL" id="CAF3842267.1"/>
    </source>
</evidence>
<gene>
    <name evidence="3" type="ORF">JYZ213_LOCUS6369</name>
    <name evidence="6" type="ORF">OKA104_LOCUS32002</name>
    <name evidence="5" type="ORF">OXD698_LOCUS20753</name>
    <name evidence="4" type="ORF">VCS650_LOCUS33446</name>
</gene>
<reference evidence="5" key="1">
    <citation type="submission" date="2021-02" db="EMBL/GenBank/DDBJ databases">
        <authorList>
            <person name="Nowell W R."/>
        </authorList>
    </citation>
    <scope>NUCLEOTIDE SEQUENCE</scope>
</reference>
<keyword evidence="1" id="KW-0472">Membrane</keyword>
<feature type="domain" description="DUF7164" evidence="2">
    <location>
        <begin position="57"/>
        <end position="414"/>
    </location>
</feature>
<evidence type="ECO:0000313" key="7">
    <source>
        <dbReference type="Proteomes" id="UP000663844"/>
    </source>
</evidence>
<dbReference type="Proteomes" id="UP000663844">
    <property type="component" value="Unassembled WGS sequence"/>
</dbReference>
<dbReference type="Proteomes" id="UP000663891">
    <property type="component" value="Unassembled WGS sequence"/>
</dbReference>
<evidence type="ECO:0000313" key="4">
    <source>
        <dbReference type="EMBL" id="CAF1345087.1"/>
    </source>
</evidence>
<dbReference type="AlphaFoldDB" id="A0A819DZT7"/>
<name>A0A819DZT7_9BILA</name>
<organism evidence="5 7">
    <name type="scientific">Adineta steineri</name>
    <dbReference type="NCBI Taxonomy" id="433720"/>
    <lineage>
        <taxon>Eukaryota</taxon>
        <taxon>Metazoa</taxon>
        <taxon>Spiralia</taxon>
        <taxon>Gnathifera</taxon>
        <taxon>Rotifera</taxon>
        <taxon>Eurotatoria</taxon>
        <taxon>Bdelloidea</taxon>
        <taxon>Adinetida</taxon>
        <taxon>Adinetidae</taxon>
        <taxon>Adineta</taxon>
    </lineage>
</organism>
<evidence type="ECO:0000313" key="3">
    <source>
        <dbReference type="EMBL" id="CAF0822103.1"/>
    </source>
</evidence>
<accession>A0A819DZT7</accession>
<feature type="transmembrane region" description="Helical" evidence="1">
    <location>
        <begin position="12"/>
        <end position="30"/>
    </location>
</feature>
<dbReference type="InterPro" id="IPR055588">
    <property type="entry name" value="DUF7164"/>
</dbReference>
<keyword evidence="1" id="KW-0812">Transmembrane</keyword>
<protein>
    <recommendedName>
        <fullName evidence="2">DUF7164 domain-containing protein</fullName>
    </recommendedName>
</protein>
<dbReference type="Proteomes" id="UP000663845">
    <property type="component" value="Unassembled WGS sequence"/>
</dbReference>
<sequence>MAFRVTRSVRLLTIFIIIVVICLFITIYYHNESSSSSTETNIINNINYSMMEIITNKTIIHTAVIVSLAKHASHIAEFHLLYDSWRFIQNFSPLSQQVIIDLIVFCEQPSCSQLPSSCLPLYYNKQYQLFATCYYEELSVKIVKEWSDYLYMTSIAFLLTKEYKETILKYHWILRVDQDAVLSPALLFGLLKKHPIKLHNIQFGAVGHGNAFTHERLKTISKKLGYKHAGIHHLCSTWLVHPNDSIEIARLTTIIGRHFLQKEYGPHVPGLETLPAIGEWPKWWRGVTSLYAAEIGINHLYFSSIGHQHESSAIDHPGFSTQSIWNAWHIHCLHNSAEFSKFNHRTKLSQFLDLEQSIRINKMSNITYTQNILKEVINEFHVIQKNNGQISGKITVRDYVTALAWQKTHAAIGAINLD</sequence>
<dbReference type="EMBL" id="CAJNON010000650">
    <property type="protein sequence ID" value="CAF1345087.1"/>
    <property type="molecule type" value="Genomic_DNA"/>
</dbReference>
<dbReference type="OrthoDB" id="330499at2759"/>
<evidence type="ECO:0000256" key="1">
    <source>
        <dbReference type="SAM" id="Phobius"/>
    </source>
</evidence>
<evidence type="ECO:0000313" key="6">
    <source>
        <dbReference type="EMBL" id="CAF4038245.1"/>
    </source>
</evidence>